<feature type="transmembrane region" description="Helical" evidence="1">
    <location>
        <begin position="36"/>
        <end position="55"/>
    </location>
</feature>
<keyword evidence="1" id="KW-0472">Membrane</keyword>
<reference evidence="2 3" key="1">
    <citation type="submission" date="2019-08" db="EMBL/GenBank/DDBJ databases">
        <title>Antarcticibacterium arcticum sp. nov., a bacterium isolated from marine sediment of the Canadian Beaufort Sea.</title>
        <authorList>
            <person name="Lee Y.M."/>
            <person name="Baek K."/>
            <person name="Lee D.-H."/>
            <person name="Shin S.C."/>
            <person name="Jin Y.K."/>
            <person name="Park Y."/>
        </authorList>
    </citation>
    <scope>NUCLEOTIDE SEQUENCE [LARGE SCALE GENOMIC DNA]</scope>
    <source>
        <strain evidence="2 3">PAMC 28998</strain>
    </source>
</reference>
<dbReference type="RefSeq" id="WP_146832172.1">
    <property type="nucleotide sequence ID" value="NZ_CP042476.1"/>
</dbReference>
<evidence type="ECO:0000256" key="1">
    <source>
        <dbReference type="SAM" id="Phobius"/>
    </source>
</evidence>
<gene>
    <name evidence="2" type="ORF">FK178_06060</name>
</gene>
<keyword evidence="1" id="KW-1133">Transmembrane helix</keyword>
<protein>
    <recommendedName>
        <fullName evidence="4">Glycerophosphoryl diester phosphodiesterase membrane domain-containing protein</fullName>
    </recommendedName>
</protein>
<proteinExistence type="predicted"/>
<evidence type="ECO:0008006" key="4">
    <source>
        <dbReference type="Google" id="ProtNLM"/>
    </source>
</evidence>
<dbReference type="Proteomes" id="UP000321954">
    <property type="component" value="Chromosome"/>
</dbReference>
<accession>A0A5B8YHL8</accession>
<keyword evidence="3" id="KW-1185">Reference proteome</keyword>
<feature type="transmembrane region" description="Helical" evidence="1">
    <location>
        <begin position="235"/>
        <end position="264"/>
    </location>
</feature>
<dbReference type="EMBL" id="CP042476">
    <property type="protein sequence ID" value="QED37304.1"/>
    <property type="molecule type" value="Genomic_DNA"/>
</dbReference>
<evidence type="ECO:0000313" key="3">
    <source>
        <dbReference type="Proteomes" id="UP000321954"/>
    </source>
</evidence>
<keyword evidence="1" id="KW-0812">Transmembrane</keyword>
<sequence length="284" mass="32238">MENNWFIEFKKQRELGDIINITFKFIRENYKPLFQLIYKIVGPFFILLILAVAYYTYSVAGNPIEALTSGGSNFVISILLMLAAMLLFYAALYGTILHYIKNYISNYGQMNETDVKNGVQKDFFNLILLSVISAILIIAGMMLLILPGIYLMVPLALAGSILVFKNYSVSEAISYSFTLIKDNWWITFVSLLVIWILVYFIGLVFQVPLIIYTVVKTLTMAQEGSMADPASYSDWIFITLNVLSTVIQYLLSTISIIGLAFIYFNLNEHKNLTGTYETIDKLGE</sequence>
<feature type="transmembrane region" description="Helical" evidence="1">
    <location>
        <begin position="149"/>
        <end position="167"/>
    </location>
</feature>
<evidence type="ECO:0000313" key="2">
    <source>
        <dbReference type="EMBL" id="QED37304.1"/>
    </source>
</evidence>
<feature type="transmembrane region" description="Helical" evidence="1">
    <location>
        <begin position="123"/>
        <end position="143"/>
    </location>
</feature>
<organism evidence="2 3">
    <name type="scientific">Antarcticibacterium arcticum</name>
    <dbReference type="NCBI Taxonomy" id="2585771"/>
    <lineage>
        <taxon>Bacteria</taxon>
        <taxon>Pseudomonadati</taxon>
        <taxon>Bacteroidota</taxon>
        <taxon>Flavobacteriia</taxon>
        <taxon>Flavobacteriales</taxon>
        <taxon>Flavobacteriaceae</taxon>
        <taxon>Antarcticibacterium</taxon>
    </lineage>
</organism>
<feature type="transmembrane region" description="Helical" evidence="1">
    <location>
        <begin position="188"/>
        <end position="215"/>
    </location>
</feature>
<dbReference type="KEGG" id="anp:FK178_06060"/>
<dbReference type="AlphaFoldDB" id="A0A5B8YHL8"/>
<dbReference type="OrthoDB" id="1049480at2"/>
<feature type="transmembrane region" description="Helical" evidence="1">
    <location>
        <begin position="75"/>
        <end position="100"/>
    </location>
</feature>
<name>A0A5B8YHL8_9FLAO</name>